<feature type="chain" id="PRO_5039078677" evidence="1">
    <location>
        <begin position="21"/>
        <end position="163"/>
    </location>
</feature>
<dbReference type="Pfam" id="PF10646">
    <property type="entry name" value="Germane"/>
    <property type="match status" value="1"/>
</dbReference>
<dbReference type="PROSITE" id="PS51257">
    <property type="entry name" value="PROKAR_LIPOPROTEIN"/>
    <property type="match status" value="1"/>
</dbReference>
<reference evidence="3 4" key="1">
    <citation type="submission" date="2016-10" db="EMBL/GenBank/DDBJ databases">
        <authorList>
            <person name="de Groot N.N."/>
        </authorList>
    </citation>
    <scope>NUCLEOTIDE SEQUENCE [LARGE SCALE GENOMIC DNA]</scope>
    <source>
        <strain evidence="3 4">DSM 15230</strain>
    </source>
</reference>
<sequence>MKYNLTCCILGLLLCSITCAFISGCSHQEIQSPRPRQVPAMMDSTLIYYLPSDDGQHLRRYEMKTAARDNTPVEALREMVRADKRLDSPLLPDGLSVNYVVVEHGTAFADFSSELSQLDTSPSVQELFIHMTTQTLTEFADIRSVVIQINGQPKMNRFPGLPK</sequence>
<dbReference type="Proteomes" id="UP000199689">
    <property type="component" value="Unassembled WGS sequence"/>
</dbReference>
<feature type="domain" description="GerMN" evidence="2">
    <location>
        <begin position="72"/>
        <end position="158"/>
    </location>
</feature>
<evidence type="ECO:0000313" key="3">
    <source>
        <dbReference type="EMBL" id="SDA50749.1"/>
    </source>
</evidence>
<evidence type="ECO:0000313" key="4">
    <source>
        <dbReference type="Proteomes" id="UP000199689"/>
    </source>
</evidence>
<name>A0A1G5VY08_9FIRM</name>
<dbReference type="AlphaFoldDB" id="A0A1G5VY08"/>
<gene>
    <name evidence="3" type="ORF">SAMN02910343_00983</name>
</gene>
<evidence type="ECO:0000256" key="1">
    <source>
        <dbReference type="SAM" id="SignalP"/>
    </source>
</evidence>
<evidence type="ECO:0000259" key="2">
    <source>
        <dbReference type="SMART" id="SM00909"/>
    </source>
</evidence>
<dbReference type="EMBL" id="FMXA01000011">
    <property type="protein sequence ID" value="SDA50749.1"/>
    <property type="molecule type" value="Genomic_DNA"/>
</dbReference>
<keyword evidence="4" id="KW-1185">Reference proteome</keyword>
<dbReference type="STRING" id="209880.SAMN02910343_00983"/>
<proteinExistence type="predicted"/>
<organism evidence="3 4">
    <name type="scientific">Allisonella histaminiformans</name>
    <dbReference type="NCBI Taxonomy" id="209880"/>
    <lineage>
        <taxon>Bacteria</taxon>
        <taxon>Bacillati</taxon>
        <taxon>Bacillota</taxon>
        <taxon>Negativicutes</taxon>
        <taxon>Veillonellales</taxon>
        <taxon>Veillonellaceae</taxon>
        <taxon>Allisonella</taxon>
    </lineage>
</organism>
<accession>A0A1G5VY08</accession>
<feature type="signal peptide" evidence="1">
    <location>
        <begin position="1"/>
        <end position="20"/>
    </location>
</feature>
<dbReference type="InterPro" id="IPR019606">
    <property type="entry name" value="GerMN"/>
</dbReference>
<dbReference type="SMART" id="SM00909">
    <property type="entry name" value="Germane"/>
    <property type="match status" value="1"/>
</dbReference>
<protein>
    <submittedName>
        <fullName evidence="3">Sporulation and spore germination</fullName>
    </submittedName>
</protein>
<keyword evidence="1" id="KW-0732">Signal</keyword>